<evidence type="ECO:0000256" key="7">
    <source>
        <dbReference type="ARBA" id="ARBA00022701"/>
    </source>
</evidence>
<gene>
    <name evidence="13" type="ORF">GSTENG00019732001</name>
</gene>
<evidence type="ECO:0000256" key="5">
    <source>
        <dbReference type="ARBA" id="ARBA00022490"/>
    </source>
</evidence>
<dbReference type="GO" id="GO:0007100">
    <property type="term" value="P:mitotic centrosome separation"/>
    <property type="evidence" value="ECO:0007669"/>
    <property type="project" value="TreeGrafter"/>
</dbReference>
<feature type="domain" description="NUDE" evidence="12">
    <location>
        <begin position="484"/>
        <end position="612"/>
    </location>
</feature>
<evidence type="ECO:0000256" key="6">
    <source>
        <dbReference type="ARBA" id="ARBA00022553"/>
    </source>
</evidence>
<dbReference type="GO" id="GO:0005871">
    <property type="term" value="C:kinesin complex"/>
    <property type="evidence" value="ECO:0007669"/>
    <property type="project" value="TreeGrafter"/>
</dbReference>
<evidence type="ECO:0000256" key="11">
    <source>
        <dbReference type="SAM" id="MobiDB-lite"/>
    </source>
</evidence>
<dbReference type="OrthoDB" id="5877028at2759"/>
<evidence type="ECO:0000313" key="13">
    <source>
        <dbReference type="EMBL" id="CAG01095.1"/>
    </source>
</evidence>
<keyword evidence="8 10" id="KW-0175">Coiled coil</keyword>
<evidence type="ECO:0000256" key="3">
    <source>
        <dbReference type="ARBA" id="ARBA00007429"/>
    </source>
</evidence>
<accession>Q4SE37</accession>
<dbReference type="InterPro" id="IPR033494">
    <property type="entry name" value="NUDE"/>
</dbReference>
<proteinExistence type="inferred from homology"/>
<feature type="region of interest" description="Disordered" evidence="11">
    <location>
        <begin position="1"/>
        <end position="253"/>
    </location>
</feature>
<evidence type="ECO:0000256" key="4">
    <source>
        <dbReference type="ARBA" id="ARBA00022448"/>
    </source>
</evidence>
<dbReference type="KEGG" id="tng:GSTEN00019732G001"/>
<dbReference type="PANTHER" id="PTHR10921">
    <property type="entry name" value="NUCLEAR DISTRIBUTION PROTEIN NUDE HOMOLOG 1"/>
    <property type="match status" value="1"/>
</dbReference>
<dbReference type="Gene3D" id="6.10.250.1080">
    <property type="match status" value="1"/>
</dbReference>
<keyword evidence="5" id="KW-0963">Cytoplasm</keyword>
<dbReference type="PANTHER" id="PTHR10921:SF0">
    <property type="entry name" value="NUCLEAR DISTRIBUTION PROTEIN NUDE-LIKE 1"/>
    <property type="match status" value="1"/>
</dbReference>
<feature type="compositionally biased region" description="Low complexity" evidence="11">
    <location>
        <begin position="172"/>
        <end position="190"/>
    </location>
</feature>
<name>Q4SE37_TETNG</name>
<feature type="compositionally biased region" description="Polar residues" evidence="11">
    <location>
        <begin position="124"/>
        <end position="137"/>
    </location>
</feature>
<reference evidence="13" key="2">
    <citation type="submission" date="2004-02" db="EMBL/GenBank/DDBJ databases">
        <authorList>
            <consortium name="Genoscope"/>
            <consortium name="Whitehead Institute Centre for Genome Research"/>
        </authorList>
    </citation>
    <scope>NUCLEOTIDE SEQUENCE</scope>
</reference>
<evidence type="ECO:0000256" key="8">
    <source>
        <dbReference type="ARBA" id="ARBA00023054"/>
    </source>
</evidence>
<dbReference type="GO" id="GO:0005819">
    <property type="term" value="C:spindle"/>
    <property type="evidence" value="ECO:0007669"/>
    <property type="project" value="UniProtKB-SubCell"/>
</dbReference>
<keyword evidence="6" id="KW-0597">Phosphoprotein</keyword>
<evidence type="ECO:0000256" key="9">
    <source>
        <dbReference type="ARBA" id="ARBA00023212"/>
    </source>
</evidence>
<dbReference type="HOGENOM" id="CLU_057872_0_0_1"/>
<reference evidence="13" key="1">
    <citation type="journal article" date="2004" name="Nature">
        <title>Genome duplication in the teleost fish Tetraodon nigroviridis reveals the early vertebrate proto-karyotype.</title>
        <authorList>
            <person name="Jaillon O."/>
            <person name="Aury J.-M."/>
            <person name="Brunet F."/>
            <person name="Petit J.-L."/>
            <person name="Stange-Thomann N."/>
            <person name="Mauceli E."/>
            <person name="Bouneau L."/>
            <person name="Fischer C."/>
            <person name="Ozouf-Costaz C."/>
            <person name="Bernot A."/>
            <person name="Nicaud S."/>
            <person name="Jaffe D."/>
            <person name="Fisher S."/>
            <person name="Lutfalla G."/>
            <person name="Dossat C."/>
            <person name="Segurens B."/>
            <person name="Dasilva C."/>
            <person name="Salanoubat M."/>
            <person name="Levy M."/>
            <person name="Boudet N."/>
            <person name="Castellano S."/>
            <person name="Anthouard V."/>
            <person name="Jubin C."/>
            <person name="Castelli V."/>
            <person name="Katinka M."/>
            <person name="Vacherie B."/>
            <person name="Biemont C."/>
            <person name="Skalli Z."/>
            <person name="Cattolico L."/>
            <person name="Poulain J."/>
            <person name="De Berardinis V."/>
            <person name="Cruaud C."/>
            <person name="Duprat S."/>
            <person name="Brottier P."/>
            <person name="Coutanceau J.-P."/>
            <person name="Gouzy J."/>
            <person name="Parra G."/>
            <person name="Lardier G."/>
            <person name="Chapple C."/>
            <person name="McKernan K.J."/>
            <person name="McEwan P."/>
            <person name="Bosak S."/>
            <person name="Kellis M."/>
            <person name="Volff J.-N."/>
            <person name="Guigo R."/>
            <person name="Zody M.C."/>
            <person name="Mesirov J."/>
            <person name="Lindblad-Toh K."/>
            <person name="Birren B."/>
            <person name="Nusbaum C."/>
            <person name="Kahn D."/>
            <person name="Robinson-Rechavi M."/>
            <person name="Laudet V."/>
            <person name="Schachter V."/>
            <person name="Quetier F."/>
            <person name="Saurin W."/>
            <person name="Scarpelli C."/>
            <person name="Wincker P."/>
            <person name="Lander E.S."/>
            <person name="Weissenbach J."/>
            <person name="Roest Crollius H."/>
        </authorList>
    </citation>
    <scope>NUCLEOTIDE SEQUENCE [LARGE SCALE GENOMIC DNA]</scope>
</reference>
<protein>
    <submittedName>
        <fullName evidence="13">(spotted green pufferfish) hypothetical protein</fullName>
    </submittedName>
</protein>
<dbReference type="GO" id="GO:0008017">
    <property type="term" value="F:microtubule binding"/>
    <property type="evidence" value="ECO:0007669"/>
    <property type="project" value="InterPro"/>
</dbReference>
<dbReference type="GO" id="GO:0000776">
    <property type="term" value="C:kinetochore"/>
    <property type="evidence" value="ECO:0007669"/>
    <property type="project" value="TreeGrafter"/>
</dbReference>
<dbReference type="GO" id="GO:0007020">
    <property type="term" value="P:microtubule nucleation"/>
    <property type="evidence" value="ECO:0007669"/>
    <property type="project" value="TreeGrafter"/>
</dbReference>
<keyword evidence="7" id="KW-0493">Microtubule</keyword>
<dbReference type="GO" id="GO:0010975">
    <property type="term" value="P:regulation of neuron projection development"/>
    <property type="evidence" value="ECO:0007669"/>
    <property type="project" value="TreeGrafter"/>
</dbReference>
<keyword evidence="4" id="KW-0813">Transport</keyword>
<evidence type="ECO:0000256" key="2">
    <source>
        <dbReference type="ARBA" id="ARBA00004300"/>
    </source>
</evidence>
<dbReference type="AlphaFoldDB" id="Q4SE37"/>
<keyword evidence="9" id="KW-0206">Cytoskeleton</keyword>
<dbReference type="GO" id="GO:0000132">
    <property type="term" value="P:establishment of mitotic spindle orientation"/>
    <property type="evidence" value="ECO:0007669"/>
    <property type="project" value="TreeGrafter"/>
</dbReference>
<evidence type="ECO:0000256" key="1">
    <source>
        <dbReference type="ARBA" id="ARBA00004186"/>
    </source>
</evidence>
<dbReference type="Pfam" id="PF04880">
    <property type="entry name" value="NUDE_C"/>
    <property type="match status" value="1"/>
</dbReference>
<dbReference type="GO" id="GO:0005813">
    <property type="term" value="C:centrosome"/>
    <property type="evidence" value="ECO:0007669"/>
    <property type="project" value="UniProtKB-SubCell"/>
</dbReference>
<evidence type="ECO:0000259" key="12">
    <source>
        <dbReference type="Pfam" id="PF04880"/>
    </source>
</evidence>
<feature type="coiled-coil region" evidence="10">
    <location>
        <begin position="372"/>
        <end position="536"/>
    </location>
</feature>
<sequence>MGVRVMDTSWVSRKGSATLARKTSSTPPGMPGSGPADTLIPEQPGELGASASVTPPPAERVCSLKSKELSPVIGHKAIQVAGPTVPPSSSPQSSNQSPHSTEHSPHTLRKGSKKLAPAPPKVPYSQSGGLSDQSTGQPSPVSLSPTPPSTPSPYGLVCPSGQMAPPSPGQTPLGAPHSLSSPPSLTGTLTKSRPAPKPRQRPSLPPPQPPTASSGLSAPAPGLQPLEQGFLDGLSPGDSMSTGKRQPMATAPPPVQTLSLTRVYPRAPTLFRSPFPALSQHSYPSNTPVTTQGGLSSVASVSAEAGGVREESLGCWIRHRLEDEPLWEEDCWTPVGHEQSQACFPGSSDMDQEMIPKFASKDEELDYWKSQALKYKKSCQDAQEELQEFQEGSRELEAELEAQLCQAEHRLRDLQSENGRLKNEISNLKEKLEQQYAQSYKQISVLEDDLGQTRSIKEQLHKYVRELEQANDDLERAKRATIVSLEDFEGRLNQAIERNAFLESELDEKESLLVSVQRLKDEARDLRQELAVRERTTTDRMSAPSSPTLDIDKMDSAVQASLSLPATPVGKSMEHPFNSPRALPNGCGSSSLTPSARISALNIVSDLLRKVGVCINAGFYGSNYEELSFSYCCCDQALESKLAACRNFAKDQSARKNFPKDNGTLLNGNANNFSHALHTTYFDKTSVNGLDPSSLTASRAMPPPGMLPLSV</sequence>
<dbReference type="GO" id="GO:0005874">
    <property type="term" value="C:microtubule"/>
    <property type="evidence" value="ECO:0007669"/>
    <property type="project" value="UniProtKB-KW"/>
</dbReference>
<comment type="caution">
    <text evidence="13">The sequence shown here is derived from an EMBL/GenBank/DDBJ whole genome shotgun (WGS) entry which is preliminary data.</text>
</comment>
<organism evidence="13">
    <name type="scientific">Tetraodon nigroviridis</name>
    <name type="common">Spotted green pufferfish</name>
    <name type="synonym">Chelonodon nigroviridis</name>
    <dbReference type="NCBI Taxonomy" id="99883"/>
    <lineage>
        <taxon>Eukaryota</taxon>
        <taxon>Metazoa</taxon>
        <taxon>Chordata</taxon>
        <taxon>Craniata</taxon>
        <taxon>Vertebrata</taxon>
        <taxon>Euteleostomi</taxon>
        <taxon>Actinopterygii</taxon>
        <taxon>Neopterygii</taxon>
        <taxon>Teleostei</taxon>
        <taxon>Neoteleostei</taxon>
        <taxon>Acanthomorphata</taxon>
        <taxon>Eupercaria</taxon>
        <taxon>Tetraodontiformes</taxon>
        <taxon>Tetradontoidea</taxon>
        <taxon>Tetraodontidae</taxon>
        <taxon>Tetraodon</taxon>
    </lineage>
</organism>
<dbReference type="EMBL" id="CAAE01014626">
    <property type="protein sequence ID" value="CAG01095.1"/>
    <property type="molecule type" value="Genomic_DNA"/>
</dbReference>
<comment type="subcellular location">
    <subcellularLocation>
        <location evidence="2">Cytoplasm</location>
        <location evidence="2">Cytoskeleton</location>
        <location evidence="2">Microtubule organizing center</location>
        <location evidence="2">Centrosome</location>
    </subcellularLocation>
    <subcellularLocation>
        <location evidence="1">Cytoplasm</location>
        <location evidence="1">Cytoskeleton</location>
        <location evidence="1">Spindle</location>
    </subcellularLocation>
</comment>
<evidence type="ECO:0000256" key="10">
    <source>
        <dbReference type="SAM" id="Coils"/>
    </source>
</evidence>
<dbReference type="GO" id="GO:0016477">
    <property type="term" value="P:cell migration"/>
    <property type="evidence" value="ECO:0007669"/>
    <property type="project" value="TreeGrafter"/>
</dbReference>
<feature type="compositionally biased region" description="Low complexity" evidence="11">
    <location>
        <begin position="90"/>
        <end position="99"/>
    </location>
</feature>
<comment type="similarity">
    <text evidence="3">Belongs to the nudE family.</text>
</comment>
<dbReference type="GO" id="GO:0007059">
    <property type="term" value="P:chromosome segregation"/>
    <property type="evidence" value="ECO:0007669"/>
    <property type="project" value="TreeGrafter"/>
</dbReference>
<dbReference type="InterPro" id="IPR006964">
    <property type="entry name" value="NUDE_dom"/>
</dbReference>
<dbReference type="GO" id="GO:0051642">
    <property type="term" value="P:centrosome localization"/>
    <property type="evidence" value="ECO:0007669"/>
    <property type="project" value="TreeGrafter"/>
</dbReference>
<dbReference type="GO" id="GO:0047496">
    <property type="term" value="P:vesicle transport along microtubule"/>
    <property type="evidence" value="ECO:0007669"/>
    <property type="project" value="TreeGrafter"/>
</dbReference>